<dbReference type="PANTHER" id="PTHR11908">
    <property type="entry name" value="XANTHINE DEHYDROGENASE"/>
    <property type="match status" value="1"/>
</dbReference>
<name>A0A8J6JMI7_9FIRM</name>
<dbReference type="Pfam" id="PF02738">
    <property type="entry name" value="MoCoBD_1"/>
    <property type="match status" value="1"/>
</dbReference>
<sequence length="907" mass="98018">MGNVTFELNETLVTAQAEGQTLLKYLRGVACLKGAKEGCGTGHCGACTVIIDGRAVRSCVTRLDRLDGKKITTIEGLRGENGALHPIQQAFLDIGAVQCGFCTPGMVLAAKALLDANPNPTDEEICEGLKHNYCRCTGYVKIIQAVHLAAARLRGENPPLTEIQALEHIELVSYHVPGDPTAEHLTGRHIGCSEPDCDGPQKVRGALAYACDLGDESTLHGAFTWSRFPHARILSIDCSAAEAAPGVLRVLTSRDVPGQNVFGTFNPEQPVFCEDEVCFLGDMIAMAVADTEEHARAAAKLVEVAYEVLPGVFEIEDSHARGGRQVIRTIDFSKGDYDAETRRPGLVHVEGDYYFERQEHGALEPLCVLAEPDANTGGVHITSCTQSPFEIRRMLAPILGLAEAQVRVTASPLGGGFGQKCDSYIEAQAALASMVTGRRVQVTLRRSESLILSTKRHRYRNRYRLSVDRDGRFRALDALITSDAGPYAGLSGGVLEQGCIFALGPYRLDAARVHAYTVRTNTAQGGAFRGFGINQSANCIETLIDEAAERLGMDPFEIRLRNALSPGDRTLTTEVVQESVGILQTIRICREKSQPIIARYREAYRKKSDPDLALGVGVASGFKNVGVGKGNPDDGGCILTKLPDGRYTLAVSGIDMGQGFRTAMVQIAAEMLDESASCFEVVSGDTAQTLPHRQAVSERQTLDTGRAVYIAANQMREELAARPWRPGETRQTRCSHSAPRTYGIAGREQARRDKNPYQNYRGYAFLTQCVIVEVDRRTGRVRVLHVISANDVGRAINPQIIAGQVEGGTSMGIGYALSEGFSYTQGRPDQKAFGQLGLPLAGDAPKYDVVLVEDPHIEGPYGAKGCSEVATVPATPAVMNAIHDAVGVRFYHTPIRPADILAALKKN</sequence>
<proteinExistence type="inferred from homology"/>
<comment type="caution">
    <text evidence="6">The sequence shown here is derived from an EMBL/GenBank/DDBJ whole genome shotgun (WGS) entry which is preliminary data.</text>
</comment>
<dbReference type="InterPro" id="IPR037165">
    <property type="entry name" value="AldOxase/xan_DH_Mopterin-bd_sf"/>
</dbReference>
<dbReference type="InterPro" id="IPR046867">
    <property type="entry name" value="AldOxase/xan_DH_MoCoBD2"/>
</dbReference>
<dbReference type="Gene3D" id="1.10.150.120">
    <property type="entry name" value="[2Fe-2S]-binding domain"/>
    <property type="match status" value="1"/>
</dbReference>
<dbReference type="InterPro" id="IPR006058">
    <property type="entry name" value="2Fe2S_fd_BS"/>
</dbReference>
<dbReference type="AlphaFoldDB" id="A0A8J6JMI7"/>
<dbReference type="EMBL" id="JACOPQ010000011">
    <property type="protein sequence ID" value="MBC5738024.1"/>
    <property type="molecule type" value="Genomic_DNA"/>
</dbReference>
<evidence type="ECO:0000313" key="7">
    <source>
        <dbReference type="Proteomes" id="UP000607645"/>
    </source>
</evidence>
<dbReference type="SMART" id="SM01008">
    <property type="entry name" value="Ald_Xan_dh_C"/>
    <property type="match status" value="1"/>
</dbReference>
<dbReference type="InterPro" id="IPR016208">
    <property type="entry name" value="Ald_Oxase/xanthine_DH-like"/>
</dbReference>
<dbReference type="Pfam" id="PF00111">
    <property type="entry name" value="Fer2"/>
    <property type="match status" value="1"/>
</dbReference>
<dbReference type="Gene3D" id="3.30.365.10">
    <property type="entry name" value="Aldehyde oxidase/xanthine dehydrogenase, molybdopterin binding domain"/>
    <property type="match status" value="4"/>
</dbReference>
<dbReference type="SUPFAM" id="SSF54292">
    <property type="entry name" value="2Fe-2S ferredoxin-like"/>
    <property type="match status" value="1"/>
</dbReference>
<evidence type="ECO:0000256" key="2">
    <source>
        <dbReference type="ARBA" id="ARBA00022723"/>
    </source>
</evidence>
<evidence type="ECO:0000313" key="6">
    <source>
        <dbReference type="EMBL" id="MBC5738024.1"/>
    </source>
</evidence>
<dbReference type="InterPro" id="IPR036884">
    <property type="entry name" value="2Fe-2S-bd_dom_sf"/>
</dbReference>
<dbReference type="Gene3D" id="3.90.1170.50">
    <property type="entry name" value="Aldehyde oxidase/xanthine dehydrogenase, a/b hammerhead"/>
    <property type="match status" value="1"/>
</dbReference>
<dbReference type="RefSeq" id="WP_186919817.1">
    <property type="nucleotide sequence ID" value="NZ_JACOPQ010000011.1"/>
</dbReference>
<dbReference type="SUPFAM" id="SSF54665">
    <property type="entry name" value="CO dehydrogenase molybdoprotein N-domain-like"/>
    <property type="match status" value="1"/>
</dbReference>
<accession>A0A8J6JMI7</accession>
<dbReference type="CDD" id="cd00207">
    <property type="entry name" value="fer2"/>
    <property type="match status" value="1"/>
</dbReference>
<dbReference type="Pfam" id="PF01315">
    <property type="entry name" value="Ald_Xan_dh_C"/>
    <property type="match status" value="1"/>
</dbReference>
<dbReference type="Gene3D" id="3.10.20.30">
    <property type="match status" value="1"/>
</dbReference>
<dbReference type="GO" id="GO:0051537">
    <property type="term" value="F:2 iron, 2 sulfur cluster binding"/>
    <property type="evidence" value="ECO:0007669"/>
    <property type="project" value="InterPro"/>
</dbReference>
<gene>
    <name evidence="6" type="ORF">H8S62_13510</name>
</gene>
<dbReference type="GO" id="GO:0016491">
    <property type="term" value="F:oxidoreductase activity"/>
    <property type="evidence" value="ECO:0007669"/>
    <property type="project" value="UniProtKB-KW"/>
</dbReference>
<evidence type="ECO:0000256" key="4">
    <source>
        <dbReference type="ARBA" id="ARBA00023004"/>
    </source>
</evidence>
<dbReference type="PROSITE" id="PS00197">
    <property type="entry name" value="2FE2S_FER_1"/>
    <property type="match status" value="1"/>
</dbReference>
<dbReference type="InterPro" id="IPR001041">
    <property type="entry name" value="2Fe-2S_ferredoxin-type"/>
</dbReference>
<evidence type="ECO:0000256" key="1">
    <source>
        <dbReference type="ARBA" id="ARBA00006849"/>
    </source>
</evidence>
<dbReference type="InterPro" id="IPR000674">
    <property type="entry name" value="Ald_Oxase/Xan_DH_a/b"/>
</dbReference>
<keyword evidence="4" id="KW-0408">Iron</keyword>
<dbReference type="SUPFAM" id="SSF56003">
    <property type="entry name" value="Molybdenum cofactor-binding domain"/>
    <property type="match status" value="1"/>
</dbReference>
<dbReference type="SUPFAM" id="SSF47741">
    <property type="entry name" value="CO dehydrogenase ISP C-domain like"/>
    <property type="match status" value="1"/>
</dbReference>
<keyword evidence="2" id="KW-0479">Metal-binding</keyword>
<feature type="domain" description="2Fe-2S ferredoxin-type" evidence="5">
    <location>
        <begin position="2"/>
        <end position="77"/>
    </location>
</feature>
<dbReference type="GO" id="GO:0005506">
    <property type="term" value="F:iron ion binding"/>
    <property type="evidence" value="ECO:0007669"/>
    <property type="project" value="InterPro"/>
</dbReference>
<dbReference type="Pfam" id="PF01799">
    <property type="entry name" value="Fer2_2"/>
    <property type="match status" value="1"/>
</dbReference>
<keyword evidence="3" id="KW-0560">Oxidoreductase</keyword>
<dbReference type="InterPro" id="IPR002888">
    <property type="entry name" value="2Fe-2S-bd"/>
</dbReference>
<dbReference type="Proteomes" id="UP000607645">
    <property type="component" value="Unassembled WGS sequence"/>
</dbReference>
<evidence type="ECO:0000256" key="3">
    <source>
        <dbReference type="ARBA" id="ARBA00023002"/>
    </source>
</evidence>
<dbReference type="Pfam" id="PF20256">
    <property type="entry name" value="MoCoBD_2"/>
    <property type="match status" value="1"/>
</dbReference>
<dbReference type="InterPro" id="IPR012675">
    <property type="entry name" value="Beta-grasp_dom_sf"/>
</dbReference>
<dbReference type="PROSITE" id="PS51085">
    <property type="entry name" value="2FE2S_FER_2"/>
    <property type="match status" value="1"/>
</dbReference>
<reference evidence="6" key="1">
    <citation type="submission" date="2020-08" db="EMBL/GenBank/DDBJ databases">
        <title>Genome public.</title>
        <authorList>
            <person name="Liu C."/>
            <person name="Sun Q."/>
        </authorList>
    </citation>
    <scope>NUCLEOTIDE SEQUENCE</scope>
    <source>
        <strain evidence="6">NSJ-52</strain>
    </source>
</reference>
<dbReference type="InterPro" id="IPR036010">
    <property type="entry name" value="2Fe-2S_ferredoxin-like_sf"/>
</dbReference>
<dbReference type="InterPro" id="IPR036856">
    <property type="entry name" value="Ald_Oxase/Xan_DH_a/b_sf"/>
</dbReference>
<comment type="similarity">
    <text evidence="1">Belongs to the xanthine dehydrogenase family.</text>
</comment>
<evidence type="ECO:0000259" key="5">
    <source>
        <dbReference type="PROSITE" id="PS51085"/>
    </source>
</evidence>
<dbReference type="InterPro" id="IPR008274">
    <property type="entry name" value="AldOxase/xan_DH_MoCoBD1"/>
</dbReference>
<keyword evidence="7" id="KW-1185">Reference proteome</keyword>
<dbReference type="PANTHER" id="PTHR11908:SF157">
    <property type="entry name" value="XANTHINE DEHYDROGENASE SUBUNIT D-RELATED"/>
    <property type="match status" value="1"/>
</dbReference>
<organism evidence="6 7">
    <name type="scientific">Lawsonibacter faecis</name>
    <dbReference type="NCBI Taxonomy" id="2763052"/>
    <lineage>
        <taxon>Bacteria</taxon>
        <taxon>Bacillati</taxon>
        <taxon>Bacillota</taxon>
        <taxon>Clostridia</taxon>
        <taxon>Eubacteriales</taxon>
        <taxon>Oscillospiraceae</taxon>
        <taxon>Lawsonibacter</taxon>
    </lineage>
</organism>
<protein>
    <submittedName>
        <fullName evidence="6">Molybdopterin-dependent oxidoreductase</fullName>
    </submittedName>
</protein>